<dbReference type="PANTHER" id="PTHR10900">
    <property type="entry name" value="PERIOSTIN-RELATED"/>
    <property type="match status" value="1"/>
</dbReference>
<evidence type="ECO:0000256" key="1">
    <source>
        <dbReference type="SAM" id="SignalP"/>
    </source>
</evidence>
<dbReference type="Gene3D" id="2.30.180.10">
    <property type="entry name" value="FAS1 domain"/>
    <property type="match status" value="1"/>
</dbReference>
<dbReference type="InterPro" id="IPR050904">
    <property type="entry name" value="Adhesion/Biosynth-related"/>
</dbReference>
<feature type="signal peptide" evidence="1">
    <location>
        <begin position="1"/>
        <end position="23"/>
    </location>
</feature>
<evidence type="ECO:0000313" key="4">
    <source>
        <dbReference type="Proteomes" id="UP000191680"/>
    </source>
</evidence>
<dbReference type="InterPro" id="IPR000782">
    <property type="entry name" value="FAS1_domain"/>
</dbReference>
<dbReference type="SUPFAM" id="SSF82153">
    <property type="entry name" value="FAS1 domain"/>
    <property type="match status" value="1"/>
</dbReference>
<sequence>MNFPQSKTYLTLALLCFNLVCMAQGQGLSAIPTGLYFSAKKTIAEKTMKSDQYRTLYAALKATDLEEVLDMDGPFTFFAPTDNAFGQFSPEELNSLFKEENKAKLKSLLSYHLVAGHISASKILKALCRGGGRASFTTIQGKKVTATMSGLDIVLTDSLGNKAIITEADNNQSNGVIHQIDRVILPSTM</sequence>
<protein>
    <recommendedName>
        <fullName evidence="2">FAS1 domain-containing protein</fullName>
    </recommendedName>
</protein>
<gene>
    <name evidence="3" type="ORF">BUL40_05790</name>
</gene>
<organism evidence="3 4">
    <name type="scientific">Croceivirga radicis</name>
    <dbReference type="NCBI Taxonomy" id="1929488"/>
    <lineage>
        <taxon>Bacteria</taxon>
        <taxon>Pseudomonadati</taxon>
        <taxon>Bacteroidota</taxon>
        <taxon>Flavobacteriia</taxon>
        <taxon>Flavobacteriales</taxon>
        <taxon>Flavobacteriaceae</taxon>
        <taxon>Croceivirga</taxon>
    </lineage>
</organism>
<dbReference type="SMART" id="SM00554">
    <property type="entry name" value="FAS1"/>
    <property type="match status" value="1"/>
</dbReference>
<dbReference type="PROSITE" id="PS50213">
    <property type="entry name" value="FAS1"/>
    <property type="match status" value="1"/>
</dbReference>
<comment type="caution">
    <text evidence="3">The sequence shown here is derived from an EMBL/GenBank/DDBJ whole genome shotgun (WGS) entry which is preliminary data.</text>
</comment>
<dbReference type="AlphaFoldDB" id="A0A1V6LU46"/>
<accession>A0A1V6LU46</accession>
<dbReference type="InterPro" id="IPR036378">
    <property type="entry name" value="FAS1_dom_sf"/>
</dbReference>
<reference evidence="3 4" key="1">
    <citation type="submission" date="2016-12" db="EMBL/GenBank/DDBJ databases">
        <authorList>
            <person name="Song W.-J."/>
            <person name="Kurnit D.M."/>
        </authorList>
    </citation>
    <scope>NUCLEOTIDE SEQUENCE [LARGE SCALE GENOMIC DNA]</scope>
    <source>
        <strain evidence="3 4">HSG9</strain>
    </source>
</reference>
<dbReference type="Pfam" id="PF02469">
    <property type="entry name" value="Fasciclin"/>
    <property type="match status" value="1"/>
</dbReference>
<feature type="domain" description="FAS1" evidence="2">
    <location>
        <begin position="40"/>
        <end position="184"/>
    </location>
</feature>
<proteinExistence type="predicted"/>
<evidence type="ECO:0000259" key="2">
    <source>
        <dbReference type="PROSITE" id="PS50213"/>
    </source>
</evidence>
<dbReference type="FunFam" id="2.30.180.10:FF:000032">
    <property type="entry name" value="Fasciclin domain-containing protein, putative"/>
    <property type="match status" value="1"/>
</dbReference>
<dbReference type="Proteomes" id="UP000191680">
    <property type="component" value="Unassembled WGS sequence"/>
</dbReference>
<dbReference type="EMBL" id="MTBC01000003">
    <property type="protein sequence ID" value="OQD43567.1"/>
    <property type="molecule type" value="Genomic_DNA"/>
</dbReference>
<evidence type="ECO:0000313" key="3">
    <source>
        <dbReference type="EMBL" id="OQD43567.1"/>
    </source>
</evidence>
<dbReference type="PANTHER" id="PTHR10900:SF77">
    <property type="entry name" value="FI19380P1"/>
    <property type="match status" value="1"/>
</dbReference>
<feature type="chain" id="PRO_5012393027" description="FAS1 domain-containing protein" evidence="1">
    <location>
        <begin position="24"/>
        <end position="189"/>
    </location>
</feature>
<keyword evidence="1" id="KW-0732">Signal</keyword>
<name>A0A1V6LU46_9FLAO</name>
<keyword evidence="4" id="KW-1185">Reference proteome</keyword>